<dbReference type="Proteomes" id="UP001171916">
    <property type="component" value="Unassembled WGS sequence"/>
</dbReference>
<evidence type="ECO:0000313" key="2">
    <source>
        <dbReference type="Proteomes" id="UP001171916"/>
    </source>
</evidence>
<evidence type="ECO:0000313" key="1">
    <source>
        <dbReference type="EMBL" id="MDN3205217.1"/>
    </source>
</evidence>
<gene>
    <name evidence="1" type="ORF">QVH07_13720</name>
</gene>
<comment type="caution">
    <text evidence="1">The sequence shown here is derived from an EMBL/GenBank/DDBJ whole genome shotgun (WGS) entry which is preliminary data.</text>
</comment>
<name>A0ABT7YFB2_9BACT</name>
<dbReference type="EMBL" id="JAUEPH010000006">
    <property type="protein sequence ID" value="MDN3205217.1"/>
    <property type="molecule type" value="Genomic_DNA"/>
</dbReference>
<sequence>MENDLIIQALKELHLAQQKSLKDVQNYLSMRYRIDLEESVLEIRLRKISQEEKAVA</sequence>
<accession>A0ABT7YFB2</accession>
<organism evidence="1 2">
    <name type="scientific">Algoriphagus sediminis</name>
    <dbReference type="NCBI Taxonomy" id="3057113"/>
    <lineage>
        <taxon>Bacteria</taxon>
        <taxon>Pseudomonadati</taxon>
        <taxon>Bacteroidota</taxon>
        <taxon>Cytophagia</taxon>
        <taxon>Cytophagales</taxon>
        <taxon>Cyclobacteriaceae</taxon>
        <taxon>Algoriphagus</taxon>
    </lineage>
</organism>
<keyword evidence="2" id="KW-1185">Reference proteome</keyword>
<dbReference type="RefSeq" id="WP_290001313.1">
    <property type="nucleotide sequence ID" value="NZ_JAUEPH010000006.1"/>
</dbReference>
<protein>
    <submittedName>
        <fullName evidence="1">Uncharacterized protein</fullName>
    </submittedName>
</protein>
<proteinExistence type="predicted"/>
<reference evidence="1" key="1">
    <citation type="submission" date="2023-06" db="EMBL/GenBank/DDBJ databases">
        <title>Robiginitalea aurantiacus sp. nov. and Algoriphagus sediminis sp. nov., isolated from coastal sediment.</title>
        <authorList>
            <person name="Zhou Z.Y."/>
            <person name="An J."/>
            <person name="Jia Y.W."/>
            <person name="Du Z.J."/>
        </authorList>
    </citation>
    <scope>NUCLEOTIDE SEQUENCE</scope>
    <source>
        <strain evidence="1">C2-7</strain>
    </source>
</reference>